<evidence type="ECO:0000256" key="3">
    <source>
        <dbReference type="ARBA" id="ARBA00012278"/>
    </source>
</evidence>
<dbReference type="InterPro" id="IPR038354">
    <property type="entry name" value="VKOR_sf"/>
</dbReference>
<dbReference type="GO" id="GO:0005789">
    <property type="term" value="C:endoplasmic reticulum membrane"/>
    <property type="evidence" value="ECO:0007669"/>
    <property type="project" value="UniProtKB-SubCell"/>
</dbReference>
<dbReference type="EMBL" id="KQ434792">
    <property type="protein sequence ID" value="KZC05471.1"/>
    <property type="molecule type" value="Genomic_DNA"/>
</dbReference>
<dbReference type="SMART" id="SM00756">
    <property type="entry name" value="VKc"/>
    <property type="match status" value="1"/>
</dbReference>
<feature type="transmembrane region" description="Helical" evidence="12">
    <location>
        <begin position="7"/>
        <end position="29"/>
    </location>
</feature>
<evidence type="ECO:0000256" key="12">
    <source>
        <dbReference type="SAM" id="Phobius"/>
    </source>
</evidence>
<accession>A0A154P0T4</accession>
<dbReference type="STRING" id="178035.A0A154P0T4"/>
<evidence type="ECO:0000259" key="13">
    <source>
        <dbReference type="SMART" id="SM00756"/>
    </source>
</evidence>
<evidence type="ECO:0000256" key="6">
    <source>
        <dbReference type="ARBA" id="ARBA00022824"/>
    </source>
</evidence>
<protein>
    <recommendedName>
        <fullName evidence="3">vitamin-K-epoxide reductase (warfarin-sensitive)</fullName>
        <ecNumber evidence="3">1.17.4.4</ecNumber>
    </recommendedName>
</protein>
<dbReference type="EC" id="1.17.4.4" evidence="3"/>
<evidence type="ECO:0000256" key="7">
    <source>
        <dbReference type="ARBA" id="ARBA00022989"/>
    </source>
</evidence>
<comment type="similarity">
    <text evidence="2">Belongs to the VKOR family.</text>
</comment>
<name>A0A154P0T4_DUFNO</name>
<organism evidence="14 15">
    <name type="scientific">Dufourea novaeangliae</name>
    <name type="common">Sweat bee</name>
    <dbReference type="NCBI Taxonomy" id="178035"/>
    <lineage>
        <taxon>Eukaryota</taxon>
        <taxon>Metazoa</taxon>
        <taxon>Ecdysozoa</taxon>
        <taxon>Arthropoda</taxon>
        <taxon>Hexapoda</taxon>
        <taxon>Insecta</taxon>
        <taxon>Pterygota</taxon>
        <taxon>Neoptera</taxon>
        <taxon>Endopterygota</taxon>
        <taxon>Hymenoptera</taxon>
        <taxon>Apocrita</taxon>
        <taxon>Aculeata</taxon>
        <taxon>Apoidea</taxon>
        <taxon>Anthophila</taxon>
        <taxon>Halictidae</taxon>
        <taxon>Rophitinae</taxon>
        <taxon>Dufourea</taxon>
    </lineage>
</organism>
<keyword evidence="9 12" id="KW-0472">Membrane</keyword>
<evidence type="ECO:0000313" key="14">
    <source>
        <dbReference type="EMBL" id="KZC05471.1"/>
    </source>
</evidence>
<reference evidence="14 15" key="1">
    <citation type="submission" date="2015-07" db="EMBL/GenBank/DDBJ databases">
        <title>The genome of Dufourea novaeangliae.</title>
        <authorList>
            <person name="Pan H."/>
            <person name="Kapheim K."/>
        </authorList>
    </citation>
    <scope>NUCLEOTIDE SEQUENCE [LARGE SCALE GENOMIC DNA]</scope>
    <source>
        <strain evidence="14">0120121106</strain>
        <tissue evidence="14">Whole body</tissue>
    </source>
</reference>
<dbReference type="CDD" id="cd12917">
    <property type="entry name" value="VKOR_euk"/>
    <property type="match status" value="1"/>
</dbReference>
<dbReference type="GO" id="GO:0042373">
    <property type="term" value="P:vitamin K metabolic process"/>
    <property type="evidence" value="ECO:0007669"/>
    <property type="project" value="InterPro"/>
</dbReference>
<keyword evidence="5" id="KW-0874">Quinone</keyword>
<evidence type="ECO:0000313" key="15">
    <source>
        <dbReference type="Proteomes" id="UP000076502"/>
    </source>
</evidence>
<evidence type="ECO:0000256" key="1">
    <source>
        <dbReference type="ARBA" id="ARBA00004477"/>
    </source>
</evidence>
<dbReference type="Pfam" id="PF07884">
    <property type="entry name" value="VKOR"/>
    <property type="match status" value="1"/>
</dbReference>
<feature type="transmembrane region" description="Helical" evidence="12">
    <location>
        <begin position="124"/>
        <end position="144"/>
    </location>
</feature>
<gene>
    <name evidence="14" type="ORF">WN55_06441</name>
</gene>
<keyword evidence="15" id="KW-1185">Reference proteome</keyword>
<keyword evidence="6" id="KW-0256">Endoplasmic reticulum</keyword>
<keyword evidence="4 12" id="KW-0812">Transmembrane</keyword>
<dbReference type="GO" id="GO:0048038">
    <property type="term" value="F:quinone binding"/>
    <property type="evidence" value="ECO:0007669"/>
    <property type="project" value="UniProtKB-KW"/>
</dbReference>
<dbReference type="InterPro" id="IPR042406">
    <property type="entry name" value="VKORC1/VKORC1L1"/>
</dbReference>
<dbReference type="OMA" id="YVINFAL"/>
<dbReference type="InterPro" id="IPR012932">
    <property type="entry name" value="VKOR"/>
</dbReference>
<dbReference type="Proteomes" id="UP000076502">
    <property type="component" value="Unassembled WGS sequence"/>
</dbReference>
<dbReference type="PROSITE" id="PS51257">
    <property type="entry name" value="PROKAR_LIPOPROTEIN"/>
    <property type="match status" value="1"/>
</dbReference>
<keyword evidence="8" id="KW-0560">Oxidoreductase</keyword>
<evidence type="ECO:0000256" key="4">
    <source>
        <dbReference type="ARBA" id="ARBA00022692"/>
    </source>
</evidence>
<keyword evidence="11" id="KW-0676">Redox-active center</keyword>
<dbReference type="PANTHER" id="PTHR14519:SF8">
    <property type="entry name" value="VITAMIN K EPOXIDE REDUCTASE COMPLEX SUBUNIT 1"/>
    <property type="match status" value="1"/>
</dbReference>
<feature type="transmembrane region" description="Helical" evidence="12">
    <location>
        <begin position="101"/>
        <end position="118"/>
    </location>
</feature>
<evidence type="ECO:0000256" key="9">
    <source>
        <dbReference type="ARBA" id="ARBA00023136"/>
    </source>
</evidence>
<evidence type="ECO:0000256" key="8">
    <source>
        <dbReference type="ARBA" id="ARBA00023002"/>
    </source>
</evidence>
<evidence type="ECO:0000256" key="2">
    <source>
        <dbReference type="ARBA" id="ARBA00006214"/>
    </source>
</evidence>
<comment type="subcellular location">
    <subcellularLocation>
        <location evidence="1">Endoplasmic reticulum membrane</location>
        <topology evidence="1">Multi-pass membrane protein</topology>
    </subcellularLocation>
</comment>
<dbReference type="AlphaFoldDB" id="A0A154P0T4"/>
<proteinExistence type="inferred from homology"/>
<evidence type="ECO:0000256" key="5">
    <source>
        <dbReference type="ARBA" id="ARBA00022719"/>
    </source>
</evidence>
<evidence type="ECO:0000256" key="11">
    <source>
        <dbReference type="ARBA" id="ARBA00023284"/>
    </source>
</evidence>
<dbReference type="Gene3D" id="1.20.1440.130">
    <property type="entry name" value="VKOR domain"/>
    <property type="match status" value="1"/>
</dbReference>
<feature type="transmembrane region" description="Helical" evidence="12">
    <location>
        <begin position="78"/>
        <end position="94"/>
    </location>
</feature>
<sequence length="168" mass="18877">MSKQSVWILNAGITSICLLGLVACFYTHVVEELKAENDSYVALCDISDHISCSKVFTTEYAKGLGIIPKTSILYMPNYMYGVIFYTLVAILSMFNKYPISAIAVTLAVCSNLATLYLAYLLYIINSICVVCVSTYIINFIILILTVKKHRNLFRDGTNKTKKRKKKSE</sequence>
<dbReference type="GO" id="GO:0047057">
    <property type="term" value="F:vitamin-K-epoxide reductase (warfarin-sensitive) activity"/>
    <property type="evidence" value="ECO:0007669"/>
    <property type="project" value="UniProtKB-EC"/>
</dbReference>
<dbReference type="OrthoDB" id="17010at2759"/>
<evidence type="ECO:0000256" key="10">
    <source>
        <dbReference type="ARBA" id="ARBA00023157"/>
    </source>
</evidence>
<keyword evidence="7 12" id="KW-1133">Transmembrane helix</keyword>
<feature type="domain" description="Vitamin K epoxide reductase" evidence="13">
    <location>
        <begin position="5"/>
        <end position="149"/>
    </location>
</feature>
<keyword evidence="10" id="KW-1015">Disulfide bond</keyword>
<dbReference type="PANTHER" id="PTHR14519">
    <property type="entry name" value="VITAMIN K EPOXIDE REDUCTASE COMPLEX, SUBUNIT 1"/>
    <property type="match status" value="1"/>
</dbReference>